<dbReference type="Pfam" id="PF03772">
    <property type="entry name" value="Competence"/>
    <property type="match status" value="1"/>
</dbReference>
<gene>
    <name evidence="8" type="ORF">SAMN05444972_10638</name>
</gene>
<dbReference type="Pfam" id="PF13567">
    <property type="entry name" value="DUF4131"/>
    <property type="match status" value="1"/>
</dbReference>
<feature type="domain" description="Metallo-beta-lactamase" evidence="7">
    <location>
        <begin position="539"/>
        <end position="755"/>
    </location>
</feature>
<sequence length="812" mass="91209">MKRPIVVLASGWILGVIVSSGWSLPFQWMIALTPWVWLVGGWMVYFQRRYPVIILLVCACTTGMVHFAWVDQHNRTLLTDEVEEGRIMGRIVSSPKIDGGWIQAEIEVYQLHTSKGWVQMKGEKMLLRVSLQSRKEKESAQRLERGAGVLASSVSLSRPSLARNPGAFNMRQYLYREGIHWVGDVKGWGNLHQIDSPRGIDRSVDRLRLIVMQKIEEIYPPETAGVMSGMLLGIREAVPSTIEEEFIHLGLVHLLAVSGLHVAIVVAMMYGGLTFMRVTREKAVMVTLCAIPIYVFLTGAAPSTVRAGVMAILGLMTLWWRRAPDRLSFLALAALLLLWWDPYILFSVGFQLSFGVTFALLVATGPVVEVLPFRWVAFNQVVAVTTIAQLASFPIILYHFHVISWLSWGVNLIIVPIFSLMITPLGYGALFLSFFNETLASLPAWLSSQVLSGVLYGMKWLTSLNGFEQSWEPPSWWWIFLYAGSVAYLLWSYTGGPLRPWRHRLTALVLLFGSIVFLHLPWVIQPGKELTITFLDVGQGDCTVIETPTGKVILVDGGGQLPFAKKEWQRKRKEYDVGKSVIIPYLHYQGIDKIDWLVITHGDADHIGGLGAVVKRFPVGKVIRNHHPPGSEMERALIKLLNQKQVPLLLPPLDRPYIIDQGITWQFLHPNTTGQTPGKLESSNDDSVVFLLEAGGSRILFTGDIEAHGEEEIRKRWELPSIDVLKVAHHGSKTSTEQELLNKLHPREAVISVGKNNRYGHPSPVVIKRLQQDGSRIWRTDHQGAITLRISPGKREMKAMLESVPSLQPFKD</sequence>
<dbReference type="InterPro" id="IPR025405">
    <property type="entry name" value="DUF4131"/>
</dbReference>
<dbReference type="CDD" id="cd07731">
    <property type="entry name" value="ComA-like_MBL-fold"/>
    <property type="match status" value="1"/>
</dbReference>
<feature type="transmembrane region" description="Helical" evidence="6">
    <location>
        <begin position="327"/>
        <end position="346"/>
    </location>
</feature>
<keyword evidence="2" id="KW-1003">Cell membrane</keyword>
<evidence type="ECO:0000256" key="6">
    <source>
        <dbReference type="SAM" id="Phobius"/>
    </source>
</evidence>
<comment type="subcellular location">
    <subcellularLocation>
        <location evidence="1">Cell membrane</location>
        <topology evidence="1">Multi-pass membrane protein</topology>
    </subcellularLocation>
</comment>
<keyword evidence="4 6" id="KW-1133">Transmembrane helix</keyword>
<dbReference type="AlphaFoldDB" id="A0A1I6RYS0"/>
<dbReference type="InterPro" id="IPR004797">
    <property type="entry name" value="Competence_ComEC/Rec2"/>
</dbReference>
<feature type="transmembrane region" description="Helical" evidence="6">
    <location>
        <begin position="5"/>
        <end position="22"/>
    </location>
</feature>
<feature type="transmembrane region" description="Helical" evidence="6">
    <location>
        <begin position="412"/>
        <end position="432"/>
    </location>
</feature>
<protein>
    <submittedName>
        <fullName evidence="8">Competence protein ComEC</fullName>
    </submittedName>
</protein>
<evidence type="ECO:0000256" key="3">
    <source>
        <dbReference type="ARBA" id="ARBA00022692"/>
    </source>
</evidence>
<dbReference type="OrthoDB" id="9761531at2"/>
<feature type="transmembrane region" description="Helical" evidence="6">
    <location>
        <begin position="282"/>
        <end position="297"/>
    </location>
</feature>
<dbReference type="Pfam" id="PF00753">
    <property type="entry name" value="Lactamase_B"/>
    <property type="match status" value="1"/>
</dbReference>
<evidence type="ECO:0000313" key="8">
    <source>
        <dbReference type="EMBL" id="SFS69842.1"/>
    </source>
</evidence>
<dbReference type="InterPro" id="IPR036866">
    <property type="entry name" value="RibonucZ/Hydroxyglut_hydro"/>
</dbReference>
<evidence type="ECO:0000256" key="4">
    <source>
        <dbReference type="ARBA" id="ARBA00022989"/>
    </source>
</evidence>
<dbReference type="InterPro" id="IPR001279">
    <property type="entry name" value="Metallo-B-lactamas"/>
</dbReference>
<dbReference type="GO" id="GO:0030420">
    <property type="term" value="P:establishment of competence for transformation"/>
    <property type="evidence" value="ECO:0007669"/>
    <property type="project" value="InterPro"/>
</dbReference>
<feature type="transmembrane region" description="Helical" evidence="6">
    <location>
        <begin position="352"/>
        <end position="371"/>
    </location>
</feature>
<feature type="transmembrane region" description="Helical" evidence="6">
    <location>
        <begin position="439"/>
        <end position="456"/>
    </location>
</feature>
<evidence type="ECO:0000256" key="5">
    <source>
        <dbReference type="ARBA" id="ARBA00023136"/>
    </source>
</evidence>
<feature type="transmembrane region" description="Helical" evidence="6">
    <location>
        <begin position="246"/>
        <end position="270"/>
    </location>
</feature>
<dbReference type="InterPro" id="IPR035681">
    <property type="entry name" value="ComA-like_MBL"/>
</dbReference>
<dbReference type="SUPFAM" id="SSF56281">
    <property type="entry name" value="Metallo-hydrolase/oxidoreductase"/>
    <property type="match status" value="1"/>
</dbReference>
<reference evidence="9" key="1">
    <citation type="submission" date="2016-10" db="EMBL/GenBank/DDBJ databases">
        <authorList>
            <person name="Varghese N."/>
            <person name="Submissions S."/>
        </authorList>
    </citation>
    <scope>NUCLEOTIDE SEQUENCE [LARGE SCALE GENOMIC DNA]</scope>
    <source>
        <strain evidence="9">DSM 45789</strain>
    </source>
</reference>
<feature type="transmembrane region" description="Helical" evidence="6">
    <location>
        <begin position="476"/>
        <end position="493"/>
    </location>
</feature>
<dbReference type="PANTHER" id="PTHR30619:SF1">
    <property type="entry name" value="RECOMBINATION PROTEIN 2"/>
    <property type="match status" value="1"/>
</dbReference>
<dbReference type="RefSeq" id="WP_091836793.1">
    <property type="nucleotide sequence ID" value="NZ_FPAA01000006.1"/>
</dbReference>
<dbReference type="Proteomes" id="UP000198660">
    <property type="component" value="Unassembled WGS sequence"/>
</dbReference>
<dbReference type="NCBIfam" id="TIGR00360">
    <property type="entry name" value="ComEC_N-term"/>
    <property type="match status" value="1"/>
</dbReference>
<accession>A0A1I6RYS0</accession>
<dbReference type="GO" id="GO:0005886">
    <property type="term" value="C:plasma membrane"/>
    <property type="evidence" value="ECO:0007669"/>
    <property type="project" value="UniProtKB-SubCell"/>
</dbReference>
<dbReference type="Gene3D" id="3.60.15.10">
    <property type="entry name" value="Ribonuclease Z/Hydroxyacylglutathione hydrolase-like"/>
    <property type="match status" value="1"/>
</dbReference>
<evidence type="ECO:0000256" key="2">
    <source>
        <dbReference type="ARBA" id="ARBA00022475"/>
    </source>
</evidence>
<evidence type="ECO:0000256" key="1">
    <source>
        <dbReference type="ARBA" id="ARBA00004651"/>
    </source>
</evidence>
<keyword evidence="9" id="KW-1185">Reference proteome</keyword>
<keyword evidence="5 6" id="KW-0472">Membrane</keyword>
<dbReference type="SMART" id="SM00849">
    <property type="entry name" value="Lactamase_B"/>
    <property type="match status" value="1"/>
</dbReference>
<dbReference type="NCBIfam" id="TIGR00361">
    <property type="entry name" value="ComEC_Rec2"/>
    <property type="match status" value="1"/>
</dbReference>
<proteinExistence type="predicted"/>
<dbReference type="InterPro" id="IPR004477">
    <property type="entry name" value="ComEC_N"/>
</dbReference>
<organism evidence="8 9">
    <name type="scientific">Marininema halotolerans</name>
    <dbReference type="NCBI Taxonomy" id="1155944"/>
    <lineage>
        <taxon>Bacteria</taxon>
        <taxon>Bacillati</taxon>
        <taxon>Bacillota</taxon>
        <taxon>Bacilli</taxon>
        <taxon>Bacillales</taxon>
        <taxon>Thermoactinomycetaceae</taxon>
        <taxon>Marininema</taxon>
    </lineage>
</organism>
<dbReference type="PANTHER" id="PTHR30619">
    <property type="entry name" value="DNA INTERNALIZATION/COMPETENCE PROTEIN COMEC/REC2"/>
    <property type="match status" value="1"/>
</dbReference>
<keyword evidence="3 6" id="KW-0812">Transmembrane</keyword>
<feature type="transmembrane region" description="Helical" evidence="6">
    <location>
        <begin position="378"/>
        <end position="400"/>
    </location>
</feature>
<feature type="transmembrane region" description="Helical" evidence="6">
    <location>
        <begin position="505"/>
        <end position="524"/>
    </location>
</feature>
<dbReference type="InterPro" id="IPR052159">
    <property type="entry name" value="Competence_DNA_uptake"/>
</dbReference>
<feature type="transmembrane region" description="Helical" evidence="6">
    <location>
        <begin position="52"/>
        <end position="70"/>
    </location>
</feature>
<feature type="transmembrane region" description="Helical" evidence="6">
    <location>
        <begin position="303"/>
        <end position="320"/>
    </location>
</feature>
<feature type="transmembrane region" description="Helical" evidence="6">
    <location>
        <begin position="28"/>
        <end position="45"/>
    </location>
</feature>
<name>A0A1I6RYS0_9BACL</name>
<dbReference type="EMBL" id="FPAA01000006">
    <property type="protein sequence ID" value="SFS69842.1"/>
    <property type="molecule type" value="Genomic_DNA"/>
</dbReference>
<evidence type="ECO:0000313" key="9">
    <source>
        <dbReference type="Proteomes" id="UP000198660"/>
    </source>
</evidence>
<evidence type="ECO:0000259" key="7">
    <source>
        <dbReference type="SMART" id="SM00849"/>
    </source>
</evidence>